<name>A0AAN1SYB4_9PROT</name>
<evidence type="ECO:0000313" key="2">
    <source>
        <dbReference type="EMBL" id="BBI98962.1"/>
    </source>
</evidence>
<evidence type="ECO:0000313" key="3">
    <source>
        <dbReference type="Proteomes" id="UP001319121"/>
    </source>
</evidence>
<dbReference type="KEGG" id="fku:FGKAn22_06550"/>
<dbReference type="InterPro" id="IPR014710">
    <property type="entry name" value="RmlC-like_jellyroll"/>
</dbReference>
<accession>A0AAN1SYB4</accession>
<evidence type="ECO:0000259" key="1">
    <source>
        <dbReference type="PROSITE" id="PS50042"/>
    </source>
</evidence>
<dbReference type="PROSITE" id="PS50042">
    <property type="entry name" value="CNMP_BINDING_3"/>
    <property type="match status" value="1"/>
</dbReference>
<dbReference type="RefSeq" id="WP_212786566.1">
    <property type="nucleotide sequence ID" value="NZ_AP019536.1"/>
</dbReference>
<dbReference type="SUPFAM" id="SSF51206">
    <property type="entry name" value="cAMP-binding domain-like"/>
    <property type="match status" value="1"/>
</dbReference>
<dbReference type="AlphaFoldDB" id="A0AAN1SYB4"/>
<dbReference type="EMBL" id="AP019536">
    <property type="protein sequence ID" value="BBI98962.1"/>
    <property type="molecule type" value="Genomic_DNA"/>
</dbReference>
<dbReference type="InterPro" id="IPR018490">
    <property type="entry name" value="cNMP-bd_dom_sf"/>
</dbReference>
<feature type="domain" description="Cyclic nucleotide-binding" evidence="1">
    <location>
        <begin position="13"/>
        <end position="118"/>
    </location>
</feature>
<dbReference type="Gene3D" id="2.60.120.10">
    <property type="entry name" value="Jelly Rolls"/>
    <property type="match status" value="1"/>
</dbReference>
<dbReference type="Proteomes" id="UP001319121">
    <property type="component" value="Chromosome"/>
</dbReference>
<protein>
    <recommendedName>
        <fullName evidence="1">Cyclic nucleotide-binding domain-containing protein</fullName>
    </recommendedName>
</protein>
<proteinExistence type="predicted"/>
<gene>
    <name evidence="2" type="ORF">FGKAn22_06550</name>
</gene>
<dbReference type="SMART" id="SM00100">
    <property type="entry name" value="cNMP"/>
    <property type="match status" value="1"/>
</dbReference>
<dbReference type="InterPro" id="IPR000595">
    <property type="entry name" value="cNMP-bd_dom"/>
</dbReference>
<dbReference type="Pfam" id="PF00027">
    <property type="entry name" value="cNMP_binding"/>
    <property type="match status" value="1"/>
</dbReference>
<organism evidence="2 3">
    <name type="scientific">Ferrigenium kumadai</name>
    <dbReference type="NCBI Taxonomy" id="1682490"/>
    <lineage>
        <taxon>Bacteria</taxon>
        <taxon>Pseudomonadati</taxon>
        <taxon>Pseudomonadota</taxon>
        <taxon>Betaproteobacteria</taxon>
        <taxon>Nitrosomonadales</taxon>
        <taxon>Gallionellaceae</taxon>
        <taxon>Ferrigenium</taxon>
    </lineage>
</organism>
<sequence>MSLVTDTLRASTITEGLNDVEVGILAGLCEIIEYKDGEVILKPGGPYTPSLYILAQGGIDVKVLAGEEESSLNVLKQGDLAAVITFVGGDSSEISASLYAVGDVKVLSLDQTRFKSLVETHPMLVYHVMQGVVRNVDRIVRIVNDQSAEMNEYICHANIHY</sequence>
<reference evidence="2 3" key="1">
    <citation type="submission" date="2019-03" db="EMBL/GenBank/DDBJ databases">
        <title>Complete genome sequence of Ferrigenium kumadai strain An22, a microaerophilic iron-oxidizing bacterium isolated from a paddy field soil.</title>
        <authorList>
            <person name="Watanabe T."/>
            <person name="Asakawa S."/>
        </authorList>
    </citation>
    <scope>NUCLEOTIDE SEQUENCE [LARGE SCALE GENOMIC DNA]</scope>
    <source>
        <strain evidence="2 3">An22</strain>
    </source>
</reference>
<keyword evidence="3" id="KW-1185">Reference proteome</keyword>